<dbReference type="EMBL" id="ACEC01000115">
    <property type="protein sequence ID" value="EEG29104.1"/>
    <property type="molecule type" value="Genomic_DNA"/>
</dbReference>
<gene>
    <name evidence="1" type="ORF">CLOSTMETH_03217</name>
</gene>
<dbReference type="HOGENOM" id="CLU_2971382_0_0_9"/>
<reference evidence="1 2" key="2">
    <citation type="submission" date="2009-02" db="EMBL/GenBank/DDBJ databases">
        <title>Draft genome sequence of Clostridium methylpentosum (DSM 5476).</title>
        <authorList>
            <person name="Sudarsanam P."/>
            <person name="Ley R."/>
            <person name="Guruge J."/>
            <person name="Turnbaugh P.J."/>
            <person name="Mahowald M."/>
            <person name="Liep D."/>
            <person name="Gordon J."/>
        </authorList>
    </citation>
    <scope>NUCLEOTIDE SEQUENCE [LARGE SCALE GENOMIC DNA]</scope>
    <source>
        <strain evidence="1 2">DSM 5476</strain>
    </source>
</reference>
<accession>C0EHI0</accession>
<name>C0EHI0_9FIRM</name>
<dbReference type="AlphaFoldDB" id="C0EHI0"/>
<keyword evidence="2" id="KW-1185">Reference proteome</keyword>
<evidence type="ECO:0000313" key="1">
    <source>
        <dbReference type="EMBL" id="EEG29104.1"/>
    </source>
</evidence>
<comment type="caution">
    <text evidence="1">The sequence shown here is derived from an EMBL/GenBank/DDBJ whole genome shotgun (WGS) entry which is preliminary data.</text>
</comment>
<reference evidence="1 2" key="1">
    <citation type="submission" date="2009-01" db="EMBL/GenBank/DDBJ databases">
        <authorList>
            <person name="Fulton L."/>
            <person name="Clifton S."/>
            <person name="Fulton B."/>
            <person name="Xu J."/>
            <person name="Minx P."/>
            <person name="Pepin K.H."/>
            <person name="Johnson M."/>
            <person name="Bhonagiri V."/>
            <person name="Nash W.E."/>
            <person name="Mardis E.R."/>
            <person name="Wilson R.K."/>
        </authorList>
    </citation>
    <scope>NUCLEOTIDE SEQUENCE [LARGE SCALE GENOMIC DNA]</scope>
    <source>
        <strain evidence="1 2">DSM 5476</strain>
    </source>
</reference>
<dbReference type="STRING" id="537013.CLOSTMETH_03217"/>
<dbReference type="Proteomes" id="UP000003340">
    <property type="component" value="Unassembled WGS sequence"/>
</dbReference>
<sequence length="58" mass="6783">MRSKKRLSDGQKYLRKPFFRFRSSLELTFASGGSISIKTQRQSYNFSPGFFTKRPVLC</sequence>
<organism evidence="1 2">
    <name type="scientific">[Clostridium] methylpentosum DSM 5476</name>
    <dbReference type="NCBI Taxonomy" id="537013"/>
    <lineage>
        <taxon>Bacteria</taxon>
        <taxon>Bacillati</taxon>
        <taxon>Bacillota</taxon>
        <taxon>Clostridia</taxon>
        <taxon>Eubacteriales</taxon>
        <taxon>Oscillospiraceae</taxon>
        <taxon>Oscillospiraceae incertae sedis</taxon>
    </lineage>
</organism>
<evidence type="ECO:0000313" key="2">
    <source>
        <dbReference type="Proteomes" id="UP000003340"/>
    </source>
</evidence>
<protein>
    <submittedName>
        <fullName evidence="1">Uncharacterized protein</fullName>
    </submittedName>
</protein>
<proteinExistence type="predicted"/>